<protein>
    <submittedName>
        <fullName evidence="1">Uncharacterized protein</fullName>
    </submittedName>
</protein>
<evidence type="ECO:0000313" key="2">
    <source>
        <dbReference type="Proteomes" id="UP000265520"/>
    </source>
</evidence>
<dbReference type="Proteomes" id="UP000265520">
    <property type="component" value="Unassembled WGS sequence"/>
</dbReference>
<dbReference type="AlphaFoldDB" id="A0A392T665"/>
<name>A0A392T665_9FABA</name>
<comment type="caution">
    <text evidence="1">The sequence shown here is derived from an EMBL/GenBank/DDBJ whole genome shotgun (WGS) entry which is preliminary data.</text>
</comment>
<sequence length="32" mass="3428">MKFNTDGACKVRHTAGYDGVIRDSNIMDGGVV</sequence>
<feature type="non-terminal residue" evidence="1">
    <location>
        <position position="32"/>
    </location>
</feature>
<proteinExistence type="predicted"/>
<reference evidence="1 2" key="1">
    <citation type="journal article" date="2018" name="Front. Plant Sci.">
        <title>Red Clover (Trifolium pratense) and Zigzag Clover (T. medium) - A Picture of Genomic Similarities and Differences.</title>
        <authorList>
            <person name="Dluhosova J."/>
            <person name="Istvanek J."/>
            <person name="Nedelnik J."/>
            <person name="Repkova J."/>
        </authorList>
    </citation>
    <scope>NUCLEOTIDE SEQUENCE [LARGE SCALE GENOMIC DNA]</scope>
    <source>
        <strain evidence="2">cv. 10/8</strain>
        <tissue evidence="1">Leaf</tissue>
    </source>
</reference>
<evidence type="ECO:0000313" key="1">
    <source>
        <dbReference type="EMBL" id="MCI55656.1"/>
    </source>
</evidence>
<keyword evidence="2" id="KW-1185">Reference proteome</keyword>
<accession>A0A392T665</accession>
<dbReference type="EMBL" id="LXQA010499698">
    <property type="protein sequence ID" value="MCI55656.1"/>
    <property type="molecule type" value="Genomic_DNA"/>
</dbReference>
<organism evidence="1 2">
    <name type="scientific">Trifolium medium</name>
    <dbReference type="NCBI Taxonomy" id="97028"/>
    <lineage>
        <taxon>Eukaryota</taxon>
        <taxon>Viridiplantae</taxon>
        <taxon>Streptophyta</taxon>
        <taxon>Embryophyta</taxon>
        <taxon>Tracheophyta</taxon>
        <taxon>Spermatophyta</taxon>
        <taxon>Magnoliopsida</taxon>
        <taxon>eudicotyledons</taxon>
        <taxon>Gunneridae</taxon>
        <taxon>Pentapetalae</taxon>
        <taxon>rosids</taxon>
        <taxon>fabids</taxon>
        <taxon>Fabales</taxon>
        <taxon>Fabaceae</taxon>
        <taxon>Papilionoideae</taxon>
        <taxon>50 kb inversion clade</taxon>
        <taxon>NPAAA clade</taxon>
        <taxon>Hologalegina</taxon>
        <taxon>IRL clade</taxon>
        <taxon>Trifolieae</taxon>
        <taxon>Trifolium</taxon>
    </lineage>
</organism>